<dbReference type="PANTHER" id="PTHR28254:SF1">
    <property type="entry name" value="CYTOCHROME B-C1 COMPLEX SUBUNIT 10, MITOCHONDRIAL"/>
    <property type="match status" value="1"/>
</dbReference>
<evidence type="ECO:0000256" key="1">
    <source>
        <dbReference type="SAM" id="Phobius"/>
    </source>
</evidence>
<comment type="caution">
    <text evidence="2">The sequence shown here is derived from an EMBL/GenBank/DDBJ whole genome shotgun (WGS) entry which is preliminary data.</text>
</comment>
<dbReference type="AlphaFoldDB" id="A0A9W9Q9J9"/>
<keyword evidence="1" id="KW-0812">Transmembrane</keyword>
<organism evidence="2 3">
    <name type="scientific">Penicillium atrosanguineum</name>
    <dbReference type="NCBI Taxonomy" id="1132637"/>
    <lineage>
        <taxon>Eukaryota</taxon>
        <taxon>Fungi</taxon>
        <taxon>Dikarya</taxon>
        <taxon>Ascomycota</taxon>
        <taxon>Pezizomycotina</taxon>
        <taxon>Eurotiomycetes</taxon>
        <taxon>Eurotiomycetidae</taxon>
        <taxon>Eurotiales</taxon>
        <taxon>Aspergillaceae</taxon>
        <taxon>Penicillium</taxon>
    </lineage>
</organism>
<dbReference type="GO" id="GO:0005739">
    <property type="term" value="C:mitochondrion"/>
    <property type="evidence" value="ECO:0007669"/>
    <property type="project" value="GOC"/>
</dbReference>
<keyword evidence="1" id="KW-1133">Transmembrane helix</keyword>
<dbReference type="PANTHER" id="PTHR28254">
    <property type="entry name" value="CYTOCHROME B-C1 COMPLEX SUBUNIT 10"/>
    <property type="match status" value="1"/>
</dbReference>
<keyword evidence="1" id="KW-0472">Membrane</keyword>
<name>A0A9W9Q9J9_9EURO</name>
<sequence>MVFTPTLRRAAAQAPSAFGPKIHLQRSVAGFTLPSAVKAGTIAGSFGVAAGTFVVFFFGDIPRFNRDVIRQIPFLDAYYDNPVAPEDNPF</sequence>
<evidence type="ECO:0000313" key="3">
    <source>
        <dbReference type="Proteomes" id="UP001147746"/>
    </source>
</evidence>
<dbReference type="Pfam" id="PF09796">
    <property type="entry name" value="QCR10"/>
    <property type="match status" value="1"/>
</dbReference>
<reference evidence="2" key="2">
    <citation type="journal article" date="2023" name="IMA Fungus">
        <title>Comparative genomic study of the Penicillium genus elucidates a diverse pangenome and 15 lateral gene transfer events.</title>
        <authorList>
            <person name="Petersen C."/>
            <person name="Sorensen T."/>
            <person name="Nielsen M.R."/>
            <person name="Sondergaard T.E."/>
            <person name="Sorensen J.L."/>
            <person name="Fitzpatrick D.A."/>
            <person name="Frisvad J.C."/>
            <person name="Nielsen K.L."/>
        </authorList>
    </citation>
    <scope>NUCLEOTIDE SEQUENCE</scope>
    <source>
        <strain evidence="2">IBT 21472</strain>
    </source>
</reference>
<feature type="transmembrane region" description="Helical" evidence="1">
    <location>
        <begin position="42"/>
        <end position="61"/>
    </location>
</feature>
<reference evidence="2" key="1">
    <citation type="submission" date="2022-12" db="EMBL/GenBank/DDBJ databases">
        <authorList>
            <person name="Petersen C."/>
        </authorList>
    </citation>
    <scope>NUCLEOTIDE SEQUENCE</scope>
    <source>
        <strain evidence="2">IBT 21472</strain>
    </source>
</reference>
<dbReference type="GO" id="GO:0006122">
    <property type="term" value="P:mitochondrial electron transport, ubiquinol to cytochrome c"/>
    <property type="evidence" value="ECO:0007669"/>
    <property type="project" value="InterPro"/>
</dbReference>
<protein>
    <recommendedName>
        <fullName evidence="4">Cytochrome b-c1 complex subunit 10</fullName>
    </recommendedName>
</protein>
<dbReference type="Proteomes" id="UP001147746">
    <property type="component" value="Unassembled WGS sequence"/>
</dbReference>
<dbReference type="EMBL" id="JAPZBO010000002">
    <property type="protein sequence ID" value="KAJ5324771.1"/>
    <property type="molecule type" value="Genomic_DNA"/>
</dbReference>
<evidence type="ECO:0008006" key="4">
    <source>
        <dbReference type="Google" id="ProtNLM"/>
    </source>
</evidence>
<accession>A0A9W9Q9J9</accession>
<dbReference type="OrthoDB" id="2391627at2759"/>
<evidence type="ECO:0000313" key="2">
    <source>
        <dbReference type="EMBL" id="KAJ5324771.1"/>
    </source>
</evidence>
<keyword evidence="3" id="KW-1185">Reference proteome</keyword>
<gene>
    <name evidence="2" type="ORF">N7476_003371</name>
</gene>
<proteinExistence type="predicted"/>
<dbReference type="InterPro" id="IPR019182">
    <property type="entry name" value="Cytochrome_b-c1_su10_fun"/>
</dbReference>